<evidence type="ECO:0000256" key="4">
    <source>
        <dbReference type="ARBA" id="ARBA00022679"/>
    </source>
</evidence>
<dbReference type="AlphaFoldDB" id="A0A4R0XMD7"/>
<comment type="subcellular location">
    <subcellularLocation>
        <location evidence="10">Cytoplasm</location>
    </subcellularLocation>
    <text evidence="10">Associated with the membrane possibly through PlsY.</text>
</comment>
<dbReference type="PIRSF" id="PIRSF002465">
    <property type="entry name" value="Phsphlp_syn_PlsX"/>
    <property type="match status" value="1"/>
</dbReference>
<dbReference type="HAMAP" id="MF_00019">
    <property type="entry name" value="PlsX"/>
    <property type="match status" value="1"/>
</dbReference>
<evidence type="ECO:0000313" key="12">
    <source>
        <dbReference type="Proteomes" id="UP000291072"/>
    </source>
</evidence>
<sequence length="328" mass="35804">MTTIAFDVMGNDNGVKPAVVASLRFIKKNPDYKVILVGDKKQIDEVLKETHERIEILDIPIVADPKRGAMIVRDKTTSMYKAIELVKKGEAQVVLSAGSSAGYIAYATLSLKRLEGVSRPAFMPVFPTNQPGKRFIMMDVGATLEVDGNLLYQWAKIGKVFSEHVMGVKNPKVSIVNVGAEKGKGLPFHNDAYNLMEEDKNINFQGFVEARELLSYATDVAVVDGYAGNMILKSMEGTGLTIGRTLKKEIKKNPIRILGALFARGALKNLKSTLDFRTVGAAWVIGVDGIVIKSHGSSDEKAFAGAFGQIQEAINNDAMNKIREAIKK</sequence>
<dbReference type="Proteomes" id="UP000291072">
    <property type="component" value="Unassembled WGS sequence"/>
</dbReference>
<dbReference type="GO" id="GO:0005737">
    <property type="term" value="C:cytoplasm"/>
    <property type="evidence" value="ECO:0007669"/>
    <property type="project" value="UniProtKB-SubCell"/>
</dbReference>
<dbReference type="PANTHER" id="PTHR30100:SF1">
    <property type="entry name" value="PHOSPHATE ACYLTRANSFERASE"/>
    <property type="match status" value="1"/>
</dbReference>
<keyword evidence="4 10" id="KW-0808">Transferase</keyword>
<gene>
    <name evidence="10" type="primary">plsX</name>
    <name evidence="11" type="ORF">C4B25_03455</name>
</gene>
<dbReference type="EC" id="2.3.1.274" evidence="8 10"/>
<proteinExistence type="inferred from homology"/>
<evidence type="ECO:0000313" key="11">
    <source>
        <dbReference type="EMBL" id="TCG10612.1"/>
    </source>
</evidence>
<dbReference type="InterPro" id="IPR003664">
    <property type="entry name" value="FA_synthesis"/>
</dbReference>
<evidence type="ECO:0000256" key="6">
    <source>
        <dbReference type="ARBA" id="ARBA00023209"/>
    </source>
</evidence>
<comment type="catalytic activity">
    <reaction evidence="1 10">
        <text>a fatty acyl-[ACP] + phosphate = an acyl phosphate + holo-[ACP]</text>
        <dbReference type="Rhea" id="RHEA:42292"/>
        <dbReference type="Rhea" id="RHEA-COMP:9685"/>
        <dbReference type="Rhea" id="RHEA-COMP:14125"/>
        <dbReference type="ChEBI" id="CHEBI:43474"/>
        <dbReference type="ChEBI" id="CHEBI:59918"/>
        <dbReference type="ChEBI" id="CHEBI:64479"/>
        <dbReference type="ChEBI" id="CHEBI:138651"/>
        <dbReference type="EC" id="2.3.1.274"/>
    </reaction>
</comment>
<protein>
    <recommendedName>
        <fullName evidence="8 10">Phosphate acyltransferase</fullName>
        <ecNumber evidence="8 10">2.3.1.274</ecNumber>
    </recommendedName>
    <alternativeName>
        <fullName evidence="10">Acyl-ACP phosphotransacylase</fullName>
    </alternativeName>
    <alternativeName>
        <fullName evidence="10">Acyl-[acyl-carrier-protein]--phosphate acyltransferase</fullName>
    </alternativeName>
    <alternativeName>
        <fullName evidence="10">Phosphate-acyl-ACP acyltransferase</fullName>
    </alternativeName>
</protein>
<keyword evidence="3 10" id="KW-0444">Lipid biosynthesis</keyword>
<dbReference type="PANTHER" id="PTHR30100">
    <property type="entry name" value="FATTY ACID/PHOSPHOLIPID SYNTHESIS PROTEIN PLSX"/>
    <property type="match status" value="1"/>
</dbReference>
<comment type="caution">
    <text evidence="11">The sequence shown here is derived from an EMBL/GenBank/DDBJ whole genome shotgun (WGS) entry which is preliminary data.</text>
</comment>
<evidence type="ECO:0000256" key="9">
    <source>
        <dbReference type="ARBA" id="ARBA00046608"/>
    </source>
</evidence>
<comment type="subunit">
    <text evidence="9 10">Homodimer. Probably interacts with PlsY.</text>
</comment>
<dbReference type="Gene3D" id="3.40.718.10">
    <property type="entry name" value="Isopropylmalate Dehydrogenase"/>
    <property type="match status" value="1"/>
</dbReference>
<keyword evidence="6 10" id="KW-0594">Phospholipid biosynthesis</keyword>
<accession>A0A4R0XMD7</accession>
<dbReference type="SUPFAM" id="SSF53659">
    <property type="entry name" value="Isocitrate/Isopropylmalate dehydrogenase-like"/>
    <property type="match status" value="1"/>
</dbReference>
<dbReference type="OrthoDB" id="9806408at2"/>
<comment type="pathway">
    <text evidence="10">Lipid metabolism; phospholipid metabolism.</text>
</comment>
<dbReference type="Pfam" id="PF02504">
    <property type="entry name" value="FA_synthesis"/>
    <property type="match status" value="1"/>
</dbReference>
<evidence type="ECO:0000256" key="10">
    <source>
        <dbReference type="HAMAP-Rule" id="MF_00019"/>
    </source>
</evidence>
<dbReference type="InterPro" id="IPR012281">
    <property type="entry name" value="Phospholipid_synth_PlsX-like"/>
</dbReference>
<dbReference type="EMBL" id="PSZP01000030">
    <property type="protein sequence ID" value="TCG10612.1"/>
    <property type="molecule type" value="Genomic_DNA"/>
</dbReference>
<evidence type="ECO:0000256" key="5">
    <source>
        <dbReference type="ARBA" id="ARBA00023098"/>
    </source>
</evidence>
<organism evidence="11 12">
    <name type="scientific">Mycoplasma todarodis</name>
    <dbReference type="NCBI Taxonomy" id="1937191"/>
    <lineage>
        <taxon>Bacteria</taxon>
        <taxon>Bacillati</taxon>
        <taxon>Mycoplasmatota</taxon>
        <taxon>Mollicutes</taxon>
        <taxon>Mycoplasmataceae</taxon>
        <taxon>Mycoplasma</taxon>
    </lineage>
</organism>
<dbReference type="RefSeq" id="WP_131613653.1">
    <property type="nucleotide sequence ID" value="NZ_PSZP01000030.1"/>
</dbReference>
<evidence type="ECO:0000256" key="2">
    <source>
        <dbReference type="ARBA" id="ARBA00022490"/>
    </source>
</evidence>
<name>A0A4R0XMD7_9MOLU</name>
<keyword evidence="12" id="KW-1185">Reference proteome</keyword>
<reference evidence="11 12" key="1">
    <citation type="submission" date="2018-02" db="EMBL/GenBank/DDBJ databases">
        <title>Mycoplasma marinum and Mycoplasma todarodis sp. nov., moderately halophilic and psychrotolerant mycoplasmas isolated from cephalopods.</title>
        <authorList>
            <person name="Viver T."/>
        </authorList>
    </citation>
    <scope>NUCLEOTIDE SEQUENCE [LARGE SCALE GENOMIC DNA]</scope>
    <source>
        <strain evidence="11 12">5H</strain>
    </source>
</reference>
<dbReference type="GO" id="GO:0006633">
    <property type="term" value="P:fatty acid biosynthetic process"/>
    <property type="evidence" value="ECO:0007669"/>
    <property type="project" value="UniProtKB-UniRule"/>
</dbReference>
<comment type="function">
    <text evidence="10">Catalyzes the reversible formation of acyl-phosphate (acyl-PO(4)) from acyl-[acyl-carrier-protein] (acyl-ACP). This enzyme utilizes acyl-ACP as fatty acyl donor, but not acyl-CoA.</text>
</comment>
<evidence type="ECO:0000256" key="3">
    <source>
        <dbReference type="ARBA" id="ARBA00022516"/>
    </source>
</evidence>
<dbReference type="GO" id="GO:0008654">
    <property type="term" value="P:phospholipid biosynthetic process"/>
    <property type="evidence" value="ECO:0007669"/>
    <property type="project" value="UniProtKB-KW"/>
</dbReference>
<dbReference type="GO" id="GO:0043811">
    <property type="term" value="F:phosphate:acyl-[acyl carrier protein] acyltransferase activity"/>
    <property type="evidence" value="ECO:0007669"/>
    <property type="project" value="UniProtKB-UniRule"/>
</dbReference>
<keyword evidence="5 10" id="KW-0443">Lipid metabolism</keyword>
<keyword evidence="2 10" id="KW-0963">Cytoplasm</keyword>
<keyword evidence="11" id="KW-0012">Acyltransferase</keyword>
<keyword evidence="7 10" id="KW-1208">Phospholipid metabolism</keyword>
<evidence type="ECO:0000256" key="7">
    <source>
        <dbReference type="ARBA" id="ARBA00023264"/>
    </source>
</evidence>
<evidence type="ECO:0000256" key="1">
    <source>
        <dbReference type="ARBA" id="ARBA00001232"/>
    </source>
</evidence>
<evidence type="ECO:0000256" key="8">
    <source>
        <dbReference type="ARBA" id="ARBA00024069"/>
    </source>
</evidence>
<dbReference type="NCBIfam" id="TIGR00182">
    <property type="entry name" value="plsX"/>
    <property type="match status" value="1"/>
</dbReference>
<comment type="similarity">
    <text evidence="10">Belongs to the PlsX family.</text>
</comment>
<dbReference type="UniPathway" id="UPA00085"/>